<dbReference type="CDD" id="cd12180">
    <property type="entry name" value="2-Hacid_dh_15"/>
    <property type="match status" value="1"/>
</dbReference>
<proteinExistence type="predicted"/>
<dbReference type="Proteomes" id="UP001064896">
    <property type="component" value="Chromosome"/>
</dbReference>
<keyword evidence="1" id="KW-0560">Oxidoreductase</keyword>
<gene>
    <name evidence="4" type="ORF">PSm6_51830</name>
</gene>
<keyword evidence="5" id="KW-1185">Reference proteome</keyword>
<accession>A0ABM7LHA8</accession>
<evidence type="ECO:0000313" key="5">
    <source>
        <dbReference type="Proteomes" id="UP001064896"/>
    </source>
</evidence>
<dbReference type="PANTHER" id="PTHR43333:SF1">
    <property type="entry name" value="D-ISOMER SPECIFIC 2-HYDROXYACID DEHYDROGENASE NAD-BINDING DOMAIN-CONTAINING PROTEIN"/>
    <property type="match status" value="1"/>
</dbReference>
<name>A0ABM7LHA8_9PSED</name>
<evidence type="ECO:0000256" key="1">
    <source>
        <dbReference type="ARBA" id="ARBA00023002"/>
    </source>
</evidence>
<protein>
    <submittedName>
        <fullName evidence="4">Dihydrofolate reductase</fullName>
    </submittedName>
</protein>
<dbReference type="InterPro" id="IPR036291">
    <property type="entry name" value="NAD(P)-bd_dom_sf"/>
</dbReference>
<dbReference type="InterPro" id="IPR006140">
    <property type="entry name" value="D-isomer_DH_NAD-bd"/>
</dbReference>
<keyword evidence="2" id="KW-0520">NAD</keyword>
<dbReference type="PANTHER" id="PTHR43333">
    <property type="entry name" value="2-HACID_DH_C DOMAIN-CONTAINING PROTEIN"/>
    <property type="match status" value="1"/>
</dbReference>
<dbReference type="SUPFAM" id="SSF51735">
    <property type="entry name" value="NAD(P)-binding Rossmann-fold domains"/>
    <property type="match status" value="1"/>
</dbReference>
<dbReference type="Pfam" id="PF02826">
    <property type="entry name" value="2-Hacid_dh_C"/>
    <property type="match status" value="1"/>
</dbReference>
<dbReference type="Gene3D" id="3.40.50.720">
    <property type="entry name" value="NAD(P)-binding Rossmann-like Domain"/>
    <property type="match status" value="2"/>
</dbReference>
<evidence type="ECO:0000313" key="4">
    <source>
        <dbReference type="EMBL" id="BCD88776.1"/>
    </source>
</evidence>
<feature type="domain" description="D-isomer specific 2-hydroxyacid dehydrogenase NAD-binding" evidence="3">
    <location>
        <begin position="107"/>
        <end position="277"/>
    </location>
</feature>
<evidence type="ECO:0000259" key="3">
    <source>
        <dbReference type="Pfam" id="PF02826"/>
    </source>
</evidence>
<evidence type="ECO:0000256" key="2">
    <source>
        <dbReference type="ARBA" id="ARBA00023027"/>
    </source>
</evidence>
<organism evidence="4 5">
    <name type="scientific">Pseudomonas solani</name>
    <dbReference type="NCBI Taxonomy" id="2731552"/>
    <lineage>
        <taxon>Bacteria</taxon>
        <taxon>Pseudomonadati</taxon>
        <taxon>Pseudomonadota</taxon>
        <taxon>Gammaproteobacteria</taxon>
        <taxon>Pseudomonadales</taxon>
        <taxon>Pseudomonadaceae</taxon>
        <taxon>Pseudomonas</taxon>
    </lineage>
</organism>
<reference evidence="4" key="1">
    <citation type="submission" date="2020-05" db="EMBL/GenBank/DDBJ databases">
        <title>Complete genome sequence of Pseudomonas sp. Sm006.</title>
        <authorList>
            <person name="Takeuchi K."/>
            <person name="Someya N."/>
        </authorList>
    </citation>
    <scope>NUCLEOTIDE SEQUENCE</scope>
    <source>
        <strain evidence="4">Sm006</strain>
    </source>
</reference>
<dbReference type="EMBL" id="AP023081">
    <property type="protein sequence ID" value="BCD88776.1"/>
    <property type="molecule type" value="Genomic_DNA"/>
</dbReference>
<dbReference type="RefSeq" id="WP_265168625.1">
    <property type="nucleotide sequence ID" value="NZ_AP023081.1"/>
</dbReference>
<sequence>MTAARIASQLDAGFNALLRERLPGVEVLDLPRGLPRALPAGVQALLAAPHPALRDAAEPPPGWPFGLGFVQLVSSGLDFFPRWLLDGPPVASARGATASSIAEFALAAIFAAAKQLPELWIDHAGAWQQRPLASLAGSTLGLYGFGSIARELARKARALDMQVLALRRSAQPFGMDGVQRAADIHELFARADHLVLAAPATAETQQVVNRETLASARPGLHLINVARGSLVDQAALLQALDEGRLALASLDVTEPEPLPAGHPFYSHPRVRLSPHTSANTPQVYRNLAALLARNLERFQSGQPLENLVQAGRGY</sequence>